<organism evidence="4 5">
    <name type="scientific">Carex littledalei</name>
    <dbReference type="NCBI Taxonomy" id="544730"/>
    <lineage>
        <taxon>Eukaryota</taxon>
        <taxon>Viridiplantae</taxon>
        <taxon>Streptophyta</taxon>
        <taxon>Embryophyta</taxon>
        <taxon>Tracheophyta</taxon>
        <taxon>Spermatophyta</taxon>
        <taxon>Magnoliopsida</taxon>
        <taxon>Liliopsida</taxon>
        <taxon>Poales</taxon>
        <taxon>Cyperaceae</taxon>
        <taxon>Cyperoideae</taxon>
        <taxon>Cariceae</taxon>
        <taxon>Carex</taxon>
        <taxon>Carex subgen. Euthyceras</taxon>
    </lineage>
</organism>
<feature type="chain" id="PRO_5032385063" evidence="2">
    <location>
        <begin position="29"/>
        <end position="88"/>
    </location>
</feature>
<feature type="signal peptide" evidence="2">
    <location>
        <begin position="1"/>
        <end position="28"/>
    </location>
</feature>
<evidence type="ECO:0000313" key="5">
    <source>
        <dbReference type="Proteomes" id="UP000623129"/>
    </source>
</evidence>
<dbReference type="GO" id="GO:0030570">
    <property type="term" value="F:pectate lyase activity"/>
    <property type="evidence" value="ECO:0007669"/>
    <property type="project" value="InterPro"/>
</dbReference>
<keyword evidence="2" id="KW-0732">Signal</keyword>
<comment type="similarity">
    <text evidence="1">Belongs to the polysaccharide lyase 1 family.</text>
</comment>
<accession>A0A833R5E1</accession>
<gene>
    <name evidence="4" type="ORF">FCM35_KLT01172</name>
</gene>
<dbReference type="InterPro" id="IPR007524">
    <property type="entry name" value="Pec_lyase_N"/>
</dbReference>
<dbReference type="Proteomes" id="UP000623129">
    <property type="component" value="Unassembled WGS sequence"/>
</dbReference>
<evidence type="ECO:0000256" key="1">
    <source>
        <dbReference type="ARBA" id="ARBA00010980"/>
    </source>
</evidence>
<protein>
    <submittedName>
        <fullName evidence="4">Oil palm polygalacturonase allergen</fullName>
    </submittedName>
</protein>
<evidence type="ECO:0000256" key="2">
    <source>
        <dbReference type="SAM" id="SignalP"/>
    </source>
</evidence>
<name>A0A833R5E1_9POAL</name>
<dbReference type="Pfam" id="PF04431">
    <property type="entry name" value="Pec_lyase_N"/>
    <property type="match status" value="1"/>
</dbReference>
<feature type="domain" description="Pectate lyase N-terminal" evidence="3">
    <location>
        <begin position="32"/>
        <end position="70"/>
    </location>
</feature>
<evidence type="ECO:0000259" key="3">
    <source>
        <dbReference type="Pfam" id="PF04431"/>
    </source>
</evidence>
<dbReference type="AlphaFoldDB" id="A0A833R5E1"/>
<sequence>MEGLNISKAATFFFLSAIFVASAIFATAENAAVDPYWSNQALLAEARAKAAYNPNPVATTNSFNKAVHRQALFFFERNKFQYKLIIYS</sequence>
<comment type="caution">
    <text evidence="4">The sequence shown here is derived from an EMBL/GenBank/DDBJ whole genome shotgun (WGS) entry which is preliminary data.</text>
</comment>
<reference evidence="4" key="1">
    <citation type="submission" date="2020-01" db="EMBL/GenBank/DDBJ databases">
        <title>Genome sequence of Kobresia littledalei, the first chromosome-level genome in the family Cyperaceae.</title>
        <authorList>
            <person name="Qu G."/>
        </authorList>
    </citation>
    <scope>NUCLEOTIDE SEQUENCE</scope>
    <source>
        <strain evidence="4">C.B.Clarke</strain>
        <tissue evidence="4">Leaf</tissue>
    </source>
</reference>
<keyword evidence="5" id="KW-1185">Reference proteome</keyword>
<evidence type="ECO:0000313" key="4">
    <source>
        <dbReference type="EMBL" id="KAF3333481.1"/>
    </source>
</evidence>
<dbReference type="EMBL" id="SWLB01000010">
    <property type="protein sequence ID" value="KAF3333481.1"/>
    <property type="molecule type" value="Genomic_DNA"/>
</dbReference>
<proteinExistence type="inferred from homology"/>